<feature type="region of interest" description="Disordered" evidence="1">
    <location>
        <begin position="166"/>
        <end position="210"/>
    </location>
</feature>
<dbReference type="VEuPathDB" id="TriTrypDB:Tb427_000523100"/>
<dbReference type="EMBL" id="KX700052">
    <property type="protein sequence ID" value="APD74008.1"/>
    <property type="molecule type" value="Genomic_DNA"/>
</dbReference>
<reference evidence="2" key="1">
    <citation type="submission" date="2016-08" db="EMBL/GenBank/DDBJ databases">
        <title>VSG repertoire of Trypanosoma brucei EATRO 1125.</title>
        <authorList>
            <person name="Cross G.A."/>
        </authorList>
    </citation>
    <scope>NUCLEOTIDE SEQUENCE</scope>
    <source>
        <strain evidence="2">EATRO 1125</strain>
    </source>
</reference>
<feature type="compositionally biased region" description="Polar residues" evidence="1">
    <location>
        <begin position="417"/>
        <end position="433"/>
    </location>
</feature>
<evidence type="ECO:0000256" key="1">
    <source>
        <dbReference type="SAM" id="MobiDB-lite"/>
    </source>
</evidence>
<proteinExistence type="predicted"/>
<dbReference type="SUPFAM" id="SSF58087">
    <property type="entry name" value="Variant surface glycoprotein (N-terminal domain)"/>
    <property type="match status" value="1"/>
</dbReference>
<feature type="region of interest" description="Disordered" evidence="1">
    <location>
        <begin position="417"/>
        <end position="448"/>
    </location>
</feature>
<sequence length="485" mass="52211">MVQTQNTSTPPVYPITKKALFFSRTAMNIAYGTSGTTLAYITWAIIFANVADPEEQAKQKDACKSAFYLKALAANLASGPSRLAQQLIQSSQELAKIQVYRATAGDAGAIDVAAAIQAIAQKSANGLATALPNCIAAANKAAQLLNIMAGVHWSVARTSELATTGDATGVTATGNNEGNTFEHETTLQKTDSTKCADQPATQAEGPSSQPDLKAAETVILYKLKQNSEGNANKFCQIACKNTGTCTGPNHWHVTMKQTTLLEQSKQEVKITQDSEPSRSHGANADKTSLAKLEKELQWALTDLKKSNPCDTTYSSVGDFDSHNASDLFRQAVMAVKGDGHHKYDPADKQQKEAIDAFIKSNYGENQQSFSAKVWSKITQASIQQTIGEKEIEGKIDAVVDAGNAALALAQIAATSKCASKNPAGTENEAPQTATEKKKKRKTGIIKRPHMNVQQLKRKIVTRQNAIGTLRKNSAKLRKERLLFLL</sequence>
<dbReference type="AlphaFoldDB" id="A0A1J0R8A1"/>
<name>A0A1J0R8A1_9TRYP</name>
<evidence type="ECO:0000313" key="2">
    <source>
        <dbReference type="EMBL" id="APD74008.1"/>
    </source>
</evidence>
<dbReference type="VEuPathDB" id="TriTrypDB:Tb927.11.20720"/>
<feature type="compositionally biased region" description="Basic and acidic residues" evidence="1">
    <location>
        <begin position="180"/>
        <end position="194"/>
    </location>
</feature>
<protein>
    <submittedName>
        <fullName evidence="2">Variant surface glycoprotein 1125.2516</fullName>
    </submittedName>
</protein>
<feature type="compositionally biased region" description="Polar residues" evidence="1">
    <location>
        <begin position="195"/>
        <end position="210"/>
    </location>
</feature>
<accession>A0A1J0R8A1</accession>
<organism evidence="2">
    <name type="scientific">Trypanosoma brucei</name>
    <dbReference type="NCBI Taxonomy" id="5691"/>
    <lineage>
        <taxon>Eukaryota</taxon>
        <taxon>Discoba</taxon>
        <taxon>Euglenozoa</taxon>
        <taxon>Kinetoplastea</taxon>
        <taxon>Metakinetoplastina</taxon>
        <taxon>Trypanosomatida</taxon>
        <taxon>Trypanosomatidae</taxon>
        <taxon>Trypanosoma</taxon>
    </lineage>
</organism>
<feature type="compositionally biased region" description="Basic residues" evidence="1">
    <location>
        <begin position="436"/>
        <end position="448"/>
    </location>
</feature>